<dbReference type="InterPro" id="IPR041657">
    <property type="entry name" value="HTH_17"/>
</dbReference>
<accession>A0ABM7HSQ9</accession>
<protein>
    <recommendedName>
        <fullName evidence="1">Helix-turn-helix domain-containing protein</fullName>
    </recommendedName>
</protein>
<dbReference type="EMBL" id="AP022567">
    <property type="protein sequence ID" value="BBX33602.1"/>
    <property type="molecule type" value="Genomic_DNA"/>
</dbReference>
<evidence type="ECO:0000313" key="3">
    <source>
        <dbReference type="Proteomes" id="UP000465622"/>
    </source>
</evidence>
<keyword evidence="3" id="KW-1185">Reference proteome</keyword>
<gene>
    <name evidence="2" type="ORF">MMAGJ_28840</name>
</gene>
<proteinExistence type="predicted"/>
<dbReference type="InterPro" id="IPR010093">
    <property type="entry name" value="SinI_DNA-bd"/>
</dbReference>
<reference evidence="2 3" key="1">
    <citation type="journal article" date="2019" name="Emerg. Microbes Infect.">
        <title>Comprehensive subspecies identification of 175 nontuberculous mycobacteria species based on 7547 genomic profiles.</title>
        <authorList>
            <person name="Matsumoto Y."/>
            <person name="Kinjo T."/>
            <person name="Motooka D."/>
            <person name="Nabeya D."/>
            <person name="Jung N."/>
            <person name="Uechi K."/>
            <person name="Horii T."/>
            <person name="Iida T."/>
            <person name="Fujita J."/>
            <person name="Nakamura S."/>
        </authorList>
    </citation>
    <scope>NUCLEOTIDE SEQUENCE [LARGE SCALE GENOMIC DNA]</scope>
    <source>
        <strain evidence="2 3">JCM 12375</strain>
    </source>
</reference>
<dbReference type="NCBIfam" id="TIGR01764">
    <property type="entry name" value="excise"/>
    <property type="match status" value="1"/>
</dbReference>
<evidence type="ECO:0000313" key="2">
    <source>
        <dbReference type="EMBL" id="BBX33602.1"/>
    </source>
</evidence>
<dbReference type="Proteomes" id="UP000465622">
    <property type="component" value="Chromosome"/>
</dbReference>
<dbReference type="Pfam" id="PF12728">
    <property type="entry name" value="HTH_17"/>
    <property type="match status" value="1"/>
</dbReference>
<name>A0ABM7HSQ9_MYCME</name>
<evidence type="ECO:0000259" key="1">
    <source>
        <dbReference type="Pfam" id="PF12728"/>
    </source>
</evidence>
<organism evidence="2 3">
    <name type="scientific">Mycolicibacterium mageritense</name>
    <name type="common">Mycobacterium mageritense</name>
    <dbReference type="NCBI Taxonomy" id="53462"/>
    <lineage>
        <taxon>Bacteria</taxon>
        <taxon>Bacillati</taxon>
        <taxon>Actinomycetota</taxon>
        <taxon>Actinomycetes</taxon>
        <taxon>Mycobacteriales</taxon>
        <taxon>Mycobacteriaceae</taxon>
        <taxon>Mycolicibacterium</taxon>
    </lineage>
</organism>
<feature type="domain" description="Helix-turn-helix" evidence="1">
    <location>
        <begin position="28"/>
        <end position="70"/>
    </location>
</feature>
<dbReference type="RefSeq" id="WP_036431281.1">
    <property type="nucleotide sequence ID" value="NZ_AP022567.1"/>
</dbReference>
<sequence length="78" mass="8518">MSLEQAIEEEVARRVAERLAEADVAPRVYTVNEAAAALKVSRSTVYKMLADGEIQKAPLTRRVLIPADQVSRQLGVPA</sequence>